<dbReference type="EMBL" id="CM042890">
    <property type="protein sequence ID" value="KAI4310656.1"/>
    <property type="molecule type" value="Genomic_DNA"/>
</dbReference>
<gene>
    <name evidence="1" type="ORF">MLD38_035618</name>
</gene>
<proteinExistence type="predicted"/>
<comment type="caution">
    <text evidence="1">The sequence shown here is derived from an EMBL/GenBank/DDBJ whole genome shotgun (WGS) entry which is preliminary data.</text>
</comment>
<reference evidence="2" key="1">
    <citation type="journal article" date="2023" name="Front. Plant Sci.">
        <title>Chromosomal-level genome assembly of Melastoma candidum provides insights into trichome evolution.</title>
        <authorList>
            <person name="Zhong Y."/>
            <person name="Wu W."/>
            <person name="Sun C."/>
            <person name="Zou P."/>
            <person name="Liu Y."/>
            <person name="Dai S."/>
            <person name="Zhou R."/>
        </authorList>
    </citation>
    <scope>NUCLEOTIDE SEQUENCE [LARGE SCALE GENOMIC DNA]</scope>
</reference>
<evidence type="ECO:0000313" key="1">
    <source>
        <dbReference type="EMBL" id="KAI4310656.1"/>
    </source>
</evidence>
<dbReference type="Proteomes" id="UP001057402">
    <property type="component" value="Chromosome 11"/>
</dbReference>
<keyword evidence="2" id="KW-1185">Reference proteome</keyword>
<name>A0ACB9LHE3_9MYRT</name>
<accession>A0ACB9LHE3</accession>
<protein>
    <submittedName>
        <fullName evidence="1">Uncharacterized protein</fullName>
    </submittedName>
</protein>
<evidence type="ECO:0000313" key="2">
    <source>
        <dbReference type="Proteomes" id="UP001057402"/>
    </source>
</evidence>
<sequence>MKYVGFPKNRRRLRKDLFLTNLIHYPVIKRLAEEIARKEDEAHTMEEKVELDELLKKHTDLISEEEKNILARLHEDWLPLWCLSLSRRSTQNETTVWTRDVGHRP</sequence>
<organism evidence="1 2">
    <name type="scientific">Melastoma candidum</name>
    <dbReference type="NCBI Taxonomy" id="119954"/>
    <lineage>
        <taxon>Eukaryota</taxon>
        <taxon>Viridiplantae</taxon>
        <taxon>Streptophyta</taxon>
        <taxon>Embryophyta</taxon>
        <taxon>Tracheophyta</taxon>
        <taxon>Spermatophyta</taxon>
        <taxon>Magnoliopsida</taxon>
        <taxon>eudicotyledons</taxon>
        <taxon>Gunneridae</taxon>
        <taxon>Pentapetalae</taxon>
        <taxon>rosids</taxon>
        <taxon>malvids</taxon>
        <taxon>Myrtales</taxon>
        <taxon>Melastomataceae</taxon>
        <taxon>Melastomatoideae</taxon>
        <taxon>Melastomateae</taxon>
        <taxon>Melastoma</taxon>
    </lineage>
</organism>